<evidence type="ECO:0000313" key="1">
    <source>
        <dbReference type="EMBL" id="GAA0566001.1"/>
    </source>
</evidence>
<reference evidence="1 2" key="1">
    <citation type="journal article" date="2019" name="Int. J. Syst. Evol. Microbiol.">
        <title>The Global Catalogue of Microorganisms (GCM) 10K type strain sequencing project: providing services to taxonomists for standard genome sequencing and annotation.</title>
        <authorList>
            <consortium name="The Broad Institute Genomics Platform"/>
            <consortium name="The Broad Institute Genome Sequencing Center for Infectious Disease"/>
            <person name="Wu L."/>
            <person name="Ma J."/>
        </authorList>
    </citation>
    <scope>NUCLEOTIDE SEQUENCE [LARGE SCALE GENOMIC DNA]</scope>
    <source>
        <strain evidence="1 2">JCM 14331</strain>
    </source>
</reference>
<evidence type="ECO:0000313" key="2">
    <source>
        <dbReference type="Proteomes" id="UP001501169"/>
    </source>
</evidence>
<keyword evidence="2" id="KW-1185">Reference proteome</keyword>
<name>A0ABN1EG74_9GAMM</name>
<dbReference type="RefSeq" id="WP_226768293.1">
    <property type="nucleotide sequence ID" value="NZ_BAAAEO010000008.1"/>
</dbReference>
<proteinExistence type="predicted"/>
<protein>
    <submittedName>
        <fullName evidence="1">Uncharacterized protein</fullName>
    </submittedName>
</protein>
<gene>
    <name evidence="1" type="ORF">GCM10009098_37690</name>
</gene>
<organism evidence="1 2">
    <name type="scientific">Rheinheimera aquimaris</name>
    <dbReference type="NCBI Taxonomy" id="412437"/>
    <lineage>
        <taxon>Bacteria</taxon>
        <taxon>Pseudomonadati</taxon>
        <taxon>Pseudomonadota</taxon>
        <taxon>Gammaproteobacteria</taxon>
        <taxon>Chromatiales</taxon>
        <taxon>Chromatiaceae</taxon>
        <taxon>Rheinheimera</taxon>
    </lineage>
</organism>
<dbReference type="Proteomes" id="UP001501169">
    <property type="component" value="Unassembled WGS sequence"/>
</dbReference>
<accession>A0ABN1EG74</accession>
<sequence>MGYAEPASQNNNTESRMLHGVHMLCMSAQQFFQQAAYQVDDSNLRYKFLELSKLHANAARKLPVATSAPSPHIQDSELAAVQFWYLHQQASLNKKRPQPLMLTELADLLQQQLYALKHLTKHVGSNSGRVPLAHLSAALQMAYDQLLPLLKVLPTGGQKLQQKFYQHYKIIN</sequence>
<dbReference type="EMBL" id="BAAAEO010000008">
    <property type="protein sequence ID" value="GAA0566001.1"/>
    <property type="molecule type" value="Genomic_DNA"/>
</dbReference>
<comment type="caution">
    <text evidence="1">The sequence shown here is derived from an EMBL/GenBank/DDBJ whole genome shotgun (WGS) entry which is preliminary data.</text>
</comment>